<dbReference type="InterPro" id="IPR054495">
    <property type="entry name" value="DUF488-N3a"/>
</dbReference>
<dbReference type="AlphaFoldDB" id="A0A6B0GP61"/>
<gene>
    <name evidence="2" type="ORF">GQS65_12625</name>
</gene>
<reference evidence="2 3" key="1">
    <citation type="submission" date="2019-12" db="EMBL/GenBank/DDBJ databases">
        <title>Halocatena pleomorpha gen. nov. sp. nov., an extremely halophilic archaeon of family Halobacteriaceae isolated from saltpan soil.</title>
        <authorList>
            <person name="Pal Y."/>
            <person name="Verma A."/>
            <person name="Krishnamurthi S."/>
            <person name="Kumar P."/>
        </authorList>
    </citation>
    <scope>NUCLEOTIDE SEQUENCE [LARGE SCALE GENOMIC DNA]</scope>
    <source>
        <strain evidence="2 3">JCM 16495</strain>
    </source>
</reference>
<comment type="caution">
    <text evidence="2">The sequence shown here is derived from an EMBL/GenBank/DDBJ whole genome shotgun (WGS) entry which is preliminary data.</text>
</comment>
<evidence type="ECO:0000313" key="2">
    <source>
        <dbReference type="EMBL" id="MWG35319.1"/>
    </source>
</evidence>
<sequence>MCAPAPLGETYVAALQHGLVDVPTDTTLVGVVSRPTHWFGAAVDENRPALGPPGTLLDDVEQRREDLKRRGICDEGAHNAAWEDVEFEERYRTHLDTDPDARDAVDELVDRLRAGEPLFLVCFENTAQKRCHRTLLREHVTARLDRG</sequence>
<keyword evidence="3" id="KW-1185">Reference proteome</keyword>
<protein>
    <submittedName>
        <fullName evidence="2">DUF488 family protein</fullName>
    </submittedName>
</protein>
<organism evidence="2 3">
    <name type="scientific">Halomarina oriensis</name>
    <dbReference type="NCBI Taxonomy" id="671145"/>
    <lineage>
        <taxon>Archaea</taxon>
        <taxon>Methanobacteriati</taxon>
        <taxon>Methanobacteriota</taxon>
        <taxon>Stenosarchaea group</taxon>
        <taxon>Halobacteria</taxon>
        <taxon>Halobacteriales</taxon>
        <taxon>Natronomonadaceae</taxon>
        <taxon>Halomarina</taxon>
    </lineage>
</organism>
<proteinExistence type="predicted"/>
<dbReference type="Proteomes" id="UP000451471">
    <property type="component" value="Unassembled WGS sequence"/>
</dbReference>
<dbReference type="OrthoDB" id="200377at2157"/>
<name>A0A6B0GP61_9EURY</name>
<evidence type="ECO:0000259" key="1">
    <source>
        <dbReference type="Pfam" id="PF22751"/>
    </source>
</evidence>
<accession>A0A6B0GP61</accession>
<dbReference type="RefSeq" id="WP_158205004.1">
    <property type="nucleotide sequence ID" value="NZ_WSZK01000021.1"/>
</dbReference>
<evidence type="ECO:0000313" key="3">
    <source>
        <dbReference type="Proteomes" id="UP000451471"/>
    </source>
</evidence>
<feature type="domain" description="DUF488" evidence="1">
    <location>
        <begin position="43"/>
        <end position="142"/>
    </location>
</feature>
<dbReference type="Pfam" id="PF22751">
    <property type="entry name" value="DUF488-N3a"/>
    <property type="match status" value="1"/>
</dbReference>
<dbReference type="EMBL" id="WSZK01000021">
    <property type="protein sequence ID" value="MWG35319.1"/>
    <property type="molecule type" value="Genomic_DNA"/>
</dbReference>